<evidence type="ECO:0000256" key="9">
    <source>
        <dbReference type="ARBA" id="ARBA00047899"/>
    </source>
</evidence>
<evidence type="ECO:0000313" key="14">
    <source>
        <dbReference type="EMBL" id="KAF9512944.1"/>
    </source>
</evidence>
<dbReference type="GO" id="GO:0004674">
    <property type="term" value="F:protein serine/threonine kinase activity"/>
    <property type="evidence" value="ECO:0007669"/>
    <property type="project" value="UniProtKB-KW"/>
</dbReference>
<comment type="subcellular location">
    <subcellularLocation>
        <location evidence="1">Cytoplasm</location>
    </subcellularLocation>
</comment>
<evidence type="ECO:0000256" key="11">
    <source>
        <dbReference type="PROSITE-ProRule" id="PRU10141"/>
    </source>
</evidence>
<feature type="binding site" evidence="11">
    <location>
        <position position="44"/>
    </location>
    <ligand>
        <name>ATP</name>
        <dbReference type="ChEBI" id="CHEBI:30616"/>
    </ligand>
</feature>
<dbReference type="PROSITE" id="PS50011">
    <property type="entry name" value="PROTEIN_KINASE_DOM"/>
    <property type="match status" value="1"/>
</dbReference>
<evidence type="ECO:0000256" key="10">
    <source>
        <dbReference type="ARBA" id="ARBA00048679"/>
    </source>
</evidence>
<evidence type="ECO:0000256" key="7">
    <source>
        <dbReference type="ARBA" id="ARBA00022777"/>
    </source>
</evidence>
<evidence type="ECO:0000313" key="15">
    <source>
        <dbReference type="Proteomes" id="UP000886523"/>
    </source>
</evidence>
<dbReference type="PANTHER" id="PTHR24346">
    <property type="entry name" value="MAP/MICROTUBULE AFFINITY-REGULATING KINASE"/>
    <property type="match status" value="1"/>
</dbReference>
<dbReference type="Gene3D" id="3.30.310.80">
    <property type="entry name" value="Kinase associated domain 1, KA1"/>
    <property type="match status" value="1"/>
</dbReference>
<keyword evidence="6 11" id="KW-0547">Nucleotide-binding</keyword>
<dbReference type="PROSITE" id="PS00107">
    <property type="entry name" value="PROTEIN_KINASE_ATP"/>
    <property type="match status" value="1"/>
</dbReference>
<dbReference type="FunFam" id="3.30.200.20:FF:000003">
    <property type="entry name" value="Non-specific serine/threonine protein kinase"/>
    <property type="match status" value="1"/>
</dbReference>
<sequence>MATTPPHGLAKLGEYTISKNLGEGTFGKVKLAVHTLSGQKVALKFIHKGSINAMKVRTRVTREIAFLKMLKHPHIIKLYEVIDTSTHVIMVMEYAGGELFNYIVDNGRLSEAAARKFFQQIIYGLAYSHSHNIVHRDIKPENVLLDDSQNVKLADFGLSNEISDGSWLSTSCGSPNYAAPEVISGKLYAGPEIDVWSLGVILYVMVCGRLPFEDEHVPTLFQKISAGAYHTPSFLSQDLRLLIAGMLAVDPIKRMTVPEILAHPWTNIELPRYLRRMLRSLTTGPALDSLSSLLGPNASDDPDFLPGIGRLERAVFDELVCSLGVDPSLVKGALEAGNENAVKVAYKLFQDRRIARNLDAIEEQESENMPSKAVWIPSVGLSTAYRDIGPSSDDDYDSGAGGEYSDDDSGSSNDEIDWTSEHNFNWLDSSFVGLPSSEASPVFLPANHHLASYGNSRSAASSRGRLSPGASGTRSPRHRHHRDQLPRQPRWHFGIRSSSPPMEVMLELYRTLETLGIQWREKGGIWALHPDQHHTGPVHPGQTSTNELGSSSDSYERIAKDILDIYYVECRWRVRDAVLLFDLQLYQVDAMNYLVDFRDLGYYQASTLPNAGCFDSAETQGLPRTKKEGDYYNPLLFLECACHLIIELAGGSG</sequence>
<comment type="catalytic activity">
    <reaction evidence="9">
        <text>L-threonyl-[protein] + ATP = O-phospho-L-threonyl-[protein] + ADP + H(+)</text>
        <dbReference type="Rhea" id="RHEA:46608"/>
        <dbReference type="Rhea" id="RHEA-COMP:11060"/>
        <dbReference type="Rhea" id="RHEA-COMP:11605"/>
        <dbReference type="ChEBI" id="CHEBI:15378"/>
        <dbReference type="ChEBI" id="CHEBI:30013"/>
        <dbReference type="ChEBI" id="CHEBI:30616"/>
        <dbReference type="ChEBI" id="CHEBI:61977"/>
        <dbReference type="ChEBI" id="CHEBI:456216"/>
        <dbReference type="EC" id="2.7.11.1"/>
    </reaction>
</comment>
<dbReference type="AlphaFoldDB" id="A0A9P6AVT1"/>
<keyword evidence="15" id="KW-1185">Reference proteome</keyword>
<comment type="caution">
    <text evidence="14">The sequence shown here is derived from an EMBL/GenBank/DDBJ whole genome shotgun (WGS) entry which is preliminary data.</text>
</comment>
<organism evidence="14 15">
    <name type="scientific">Hydnum rufescens UP504</name>
    <dbReference type="NCBI Taxonomy" id="1448309"/>
    <lineage>
        <taxon>Eukaryota</taxon>
        <taxon>Fungi</taxon>
        <taxon>Dikarya</taxon>
        <taxon>Basidiomycota</taxon>
        <taxon>Agaricomycotina</taxon>
        <taxon>Agaricomycetes</taxon>
        <taxon>Cantharellales</taxon>
        <taxon>Hydnaceae</taxon>
        <taxon>Hydnum</taxon>
    </lineage>
</organism>
<keyword evidence="5" id="KW-0808">Transferase</keyword>
<dbReference type="GO" id="GO:0035556">
    <property type="term" value="P:intracellular signal transduction"/>
    <property type="evidence" value="ECO:0007669"/>
    <property type="project" value="TreeGrafter"/>
</dbReference>
<dbReference type="SUPFAM" id="SSF56112">
    <property type="entry name" value="Protein kinase-like (PK-like)"/>
    <property type="match status" value="1"/>
</dbReference>
<feature type="region of interest" description="Disordered" evidence="12">
    <location>
        <begin position="387"/>
        <end position="416"/>
    </location>
</feature>
<feature type="domain" description="Protein kinase" evidence="13">
    <location>
        <begin position="15"/>
        <end position="266"/>
    </location>
</feature>
<reference evidence="14" key="1">
    <citation type="journal article" date="2020" name="Nat. Commun.">
        <title>Large-scale genome sequencing of mycorrhizal fungi provides insights into the early evolution of symbiotic traits.</title>
        <authorList>
            <person name="Miyauchi S."/>
            <person name="Kiss E."/>
            <person name="Kuo A."/>
            <person name="Drula E."/>
            <person name="Kohler A."/>
            <person name="Sanchez-Garcia M."/>
            <person name="Morin E."/>
            <person name="Andreopoulos B."/>
            <person name="Barry K.W."/>
            <person name="Bonito G."/>
            <person name="Buee M."/>
            <person name="Carver A."/>
            <person name="Chen C."/>
            <person name="Cichocki N."/>
            <person name="Clum A."/>
            <person name="Culley D."/>
            <person name="Crous P.W."/>
            <person name="Fauchery L."/>
            <person name="Girlanda M."/>
            <person name="Hayes R.D."/>
            <person name="Keri Z."/>
            <person name="LaButti K."/>
            <person name="Lipzen A."/>
            <person name="Lombard V."/>
            <person name="Magnuson J."/>
            <person name="Maillard F."/>
            <person name="Murat C."/>
            <person name="Nolan M."/>
            <person name="Ohm R.A."/>
            <person name="Pangilinan J."/>
            <person name="Pereira M.F."/>
            <person name="Perotto S."/>
            <person name="Peter M."/>
            <person name="Pfister S."/>
            <person name="Riley R."/>
            <person name="Sitrit Y."/>
            <person name="Stielow J.B."/>
            <person name="Szollosi G."/>
            <person name="Zifcakova L."/>
            <person name="Stursova M."/>
            <person name="Spatafora J.W."/>
            <person name="Tedersoo L."/>
            <person name="Vaario L.M."/>
            <person name="Yamada A."/>
            <person name="Yan M."/>
            <person name="Wang P."/>
            <person name="Xu J."/>
            <person name="Bruns T."/>
            <person name="Baldrian P."/>
            <person name="Vilgalys R."/>
            <person name="Dunand C."/>
            <person name="Henrissat B."/>
            <person name="Grigoriev I.V."/>
            <person name="Hibbett D."/>
            <person name="Nagy L.G."/>
            <person name="Martin F.M."/>
        </authorList>
    </citation>
    <scope>NUCLEOTIDE SEQUENCE</scope>
    <source>
        <strain evidence="14">UP504</strain>
    </source>
</reference>
<keyword evidence="7" id="KW-0418">Kinase</keyword>
<evidence type="ECO:0000256" key="2">
    <source>
        <dbReference type="ARBA" id="ARBA00012513"/>
    </source>
</evidence>
<evidence type="ECO:0000256" key="5">
    <source>
        <dbReference type="ARBA" id="ARBA00022679"/>
    </source>
</evidence>
<evidence type="ECO:0000256" key="12">
    <source>
        <dbReference type="SAM" id="MobiDB-lite"/>
    </source>
</evidence>
<dbReference type="InterPro" id="IPR017441">
    <property type="entry name" value="Protein_kinase_ATP_BS"/>
</dbReference>
<feature type="region of interest" description="Disordered" evidence="12">
    <location>
        <begin position="453"/>
        <end position="486"/>
    </location>
</feature>
<feature type="compositionally biased region" description="Acidic residues" evidence="12">
    <location>
        <begin position="404"/>
        <end position="416"/>
    </location>
</feature>
<comment type="catalytic activity">
    <reaction evidence="10">
        <text>L-seryl-[protein] + ATP = O-phospho-L-seryl-[protein] + ADP + H(+)</text>
        <dbReference type="Rhea" id="RHEA:17989"/>
        <dbReference type="Rhea" id="RHEA-COMP:9863"/>
        <dbReference type="Rhea" id="RHEA-COMP:11604"/>
        <dbReference type="ChEBI" id="CHEBI:15378"/>
        <dbReference type="ChEBI" id="CHEBI:29999"/>
        <dbReference type="ChEBI" id="CHEBI:30616"/>
        <dbReference type="ChEBI" id="CHEBI:83421"/>
        <dbReference type="ChEBI" id="CHEBI:456216"/>
        <dbReference type="EC" id="2.7.11.1"/>
    </reaction>
</comment>
<accession>A0A9P6AVT1</accession>
<proteinExistence type="predicted"/>
<dbReference type="Pfam" id="PF00069">
    <property type="entry name" value="Pkinase"/>
    <property type="match status" value="1"/>
</dbReference>
<dbReference type="EMBL" id="MU128980">
    <property type="protein sequence ID" value="KAF9512944.1"/>
    <property type="molecule type" value="Genomic_DNA"/>
</dbReference>
<dbReference type="GO" id="GO:0005524">
    <property type="term" value="F:ATP binding"/>
    <property type="evidence" value="ECO:0007669"/>
    <property type="project" value="UniProtKB-UniRule"/>
</dbReference>
<dbReference type="Pfam" id="PF16579">
    <property type="entry name" value="AdenylateSensor"/>
    <property type="match status" value="1"/>
</dbReference>
<evidence type="ECO:0000256" key="3">
    <source>
        <dbReference type="ARBA" id="ARBA00022490"/>
    </source>
</evidence>
<evidence type="ECO:0000256" key="6">
    <source>
        <dbReference type="ARBA" id="ARBA00022741"/>
    </source>
</evidence>
<evidence type="ECO:0000256" key="8">
    <source>
        <dbReference type="ARBA" id="ARBA00022840"/>
    </source>
</evidence>
<dbReference type="CDD" id="cd12122">
    <property type="entry name" value="AMPKA_C"/>
    <property type="match status" value="1"/>
</dbReference>
<dbReference type="SMART" id="SM00220">
    <property type="entry name" value="S_TKc"/>
    <property type="match status" value="1"/>
</dbReference>
<evidence type="ECO:0000259" key="13">
    <source>
        <dbReference type="PROSITE" id="PS50011"/>
    </source>
</evidence>
<gene>
    <name evidence="14" type="ORF">BS47DRAFT_1344890</name>
</gene>
<keyword evidence="8 11" id="KW-0067">ATP-binding</keyword>
<dbReference type="PANTHER" id="PTHR24346:SF110">
    <property type="entry name" value="NON-SPECIFIC SERINE_THREONINE PROTEIN KINASE"/>
    <property type="match status" value="1"/>
</dbReference>
<dbReference type="InterPro" id="IPR028375">
    <property type="entry name" value="KA1/Ssp2_C"/>
</dbReference>
<dbReference type="PROSITE" id="PS00108">
    <property type="entry name" value="PROTEIN_KINASE_ST"/>
    <property type="match status" value="1"/>
</dbReference>
<protein>
    <recommendedName>
        <fullName evidence="2">non-specific serine/threonine protein kinase</fullName>
        <ecNumber evidence="2">2.7.11.1</ecNumber>
    </recommendedName>
</protein>
<feature type="compositionally biased region" description="Low complexity" evidence="12">
    <location>
        <begin position="453"/>
        <end position="472"/>
    </location>
</feature>
<dbReference type="InterPro" id="IPR000719">
    <property type="entry name" value="Prot_kinase_dom"/>
</dbReference>
<dbReference type="Gene3D" id="1.10.510.10">
    <property type="entry name" value="Transferase(Phosphotransferase) domain 1"/>
    <property type="match status" value="1"/>
</dbReference>
<dbReference type="InterPro" id="IPR032270">
    <property type="entry name" value="AMPK_C"/>
</dbReference>
<dbReference type="Proteomes" id="UP000886523">
    <property type="component" value="Unassembled WGS sequence"/>
</dbReference>
<dbReference type="InterPro" id="IPR011009">
    <property type="entry name" value="Kinase-like_dom_sf"/>
</dbReference>
<evidence type="ECO:0000256" key="4">
    <source>
        <dbReference type="ARBA" id="ARBA00022527"/>
    </source>
</evidence>
<dbReference type="GO" id="GO:0005737">
    <property type="term" value="C:cytoplasm"/>
    <property type="evidence" value="ECO:0007669"/>
    <property type="project" value="UniProtKB-SubCell"/>
</dbReference>
<keyword evidence="3" id="KW-0963">Cytoplasm</keyword>
<dbReference type="FunFam" id="1.10.510.10:FF:001222">
    <property type="entry name" value="Serine/threonine-protein kinase ppk25"/>
    <property type="match status" value="1"/>
</dbReference>
<dbReference type="SUPFAM" id="SSF103243">
    <property type="entry name" value="KA1-like"/>
    <property type="match status" value="1"/>
</dbReference>
<dbReference type="EC" id="2.7.11.1" evidence="2"/>
<name>A0A9P6AVT1_9AGAM</name>
<evidence type="ECO:0000256" key="1">
    <source>
        <dbReference type="ARBA" id="ARBA00004496"/>
    </source>
</evidence>
<keyword evidence="4" id="KW-0723">Serine/threonine-protein kinase</keyword>
<dbReference type="OrthoDB" id="193931at2759"/>
<dbReference type="InterPro" id="IPR008271">
    <property type="entry name" value="Ser/Thr_kinase_AS"/>
</dbReference>